<comment type="caution">
    <text evidence="1">The sequence shown here is derived from an EMBL/GenBank/DDBJ whole genome shotgun (WGS) entry which is preliminary data.</text>
</comment>
<dbReference type="PANTHER" id="PTHR36869:SF1">
    <property type="entry name" value="CHROMOSOME 16 OPEN READING FRAME 46"/>
    <property type="match status" value="1"/>
</dbReference>
<dbReference type="EMBL" id="JAGEUA010000002">
    <property type="protein sequence ID" value="KAL1007343.1"/>
    <property type="molecule type" value="Genomic_DNA"/>
</dbReference>
<name>A0ABD0XEL2_UMBPY</name>
<dbReference type="PANTHER" id="PTHR36869">
    <property type="entry name" value="CHROMOSOME 16 OPEN READING FRAME 46"/>
    <property type="match status" value="1"/>
</dbReference>
<keyword evidence="2" id="KW-1185">Reference proteome</keyword>
<sequence length="384" mass="42514">MTLKCCFKMDFCKEWDQEPLEVANVRNEEFEDTEWDQRCQLPDREHVDALLDISEGTMSKEEEPIQYVSLSGWDEAIQGWGRTTPLGCLVQTPARSKRVKPGDTEHQPHCLLCVDLVKLSEPHDSNITNSPESSCVSSLDPEEKYAPIVLGDFQNRASSHTCTVSSTKDFPAESIGDLLKATQQLMFQGKMVQEKCETSDTFAIVKGRSDTVVINSFAVLPPVKASRPRQQKITSQLMRGDPSLGFNAVPGVVTPAGESRHDAQKGEEMRATDDVVNKATVAEDTNQGSLTFKYCPTKQSHRLLSTFGLHVSETCHMSQSKLADRLPCATYPLGRTLRAQASSGLKTKNLRRPVPQLPVLLGTRVPMPATAQRILTPPYPSSVR</sequence>
<dbReference type="AlphaFoldDB" id="A0ABD0XEL2"/>
<organism evidence="1 2">
    <name type="scientific">Umbra pygmaea</name>
    <name type="common">Eastern mudminnow</name>
    <dbReference type="NCBI Taxonomy" id="75934"/>
    <lineage>
        <taxon>Eukaryota</taxon>
        <taxon>Metazoa</taxon>
        <taxon>Chordata</taxon>
        <taxon>Craniata</taxon>
        <taxon>Vertebrata</taxon>
        <taxon>Euteleostomi</taxon>
        <taxon>Actinopterygii</taxon>
        <taxon>Neopterygii</taxon>
        <taxon>Teleostei</taxon>
        <taxon>Protacanthopterygii</taxon>
        <taxon>Esociformes</taxon>
        <taxon>Umbridae</taxon>
        <taxon>Umbra</taxon>
    </lineage>
</organism>
<evidence type="ECO:0000313" key="2">
    <source>
        <dbReference type="Proteomes" id="UP001557470"/>
    </source>
</evidence>
<dbReference type="InterPro" id="IPR027836">
    <property type="entry name" value="DUF4529"/>
</dbReference>
<proteinExistence type="predicted"/>
<accession>A0ABD0XEL2</accession>
<evidence type="ECO:0000313" key="1">
    <source>
        <dbReference type="EMBL" id="KAL1007343.1"/>
    </source>
</evidence>
<dbReference type="Proteomes" id="UP001557470">
    <property type="component" value="Unassembled WGS sequence"/>
</dbReference>
<dbReference type="Pfam" id="PF15032">
    <property type="entry name" value="DUF4529"/>
    <property type="match status" value="1"/>
</dbReference>
<reference evidence="1 2" key="1">
    <citation type="submission" date="2024-06" db="EMBL/GenBank/DDBJ databases">
        <authorList>
            <person name="Pan Q."/>
            <person name="Wen M."/>
            <person name="Jouanno E."/>
            <person name="Zahm M."/>
            <person name="Klopp C."/>
            <person name="Cabau C."/>
            <person name="Louis A."/>
            <person name="Berthelot C."/>
            <person name="Parey E."/>
            <person name="Roest Crollius H."/>
            <person name="Montfort J."/>
            <person name="Robinson-Rechavi M."/>
            <person name="Bouchez O."/>
            <person name="Lampietro C."/>
            <person name="Lopez Roques C."/>
            <person name="Donnadieu C."/>
            <person name="Postlethwait J."/>
            <person name="Bobe J."/>
            <person name="Verreycken H."/>
            <person name="Guiguen Y."/>
        </authorList>
    </citation>
    <scope>NUCLEOTIDE SEQUENCE [LARGE SCALE GENOMIC DNA]</scope>
    <source>
        <strain evidence="1">Up_M1</strain>
        <tissue evidence="1">Testis</tissue>
    </source>
</reference>
<protein>
    <submittedName>
        <fullName evidence="1">Uncharacterized protein</fullName>
    </submittedName>
</protein>
<gene>
    <name evidence="1" type="ORF">UPYG_G00085270</name>
</gene>